<dbReference type="Proteomes" id="UP001215598">
    <property type="component" value="Unassembled WGS sequence"/>
</dbReference>
<organism evidence="1 2">
    <name type="scientific">Mycena metata</name>
    <dbReference type="NCBI Taxonomy" id="1033252"/>
    <lineage>
        <taxon>Eukaryota</taxon>
        <taxon>Fungi</taxon>
        <taxon>Dikarya</taxon>
        <taxon>Basidiomycota</taxon>
        <taxon>Agaricomycotina</taxon>
        <taxon>Agaricomycetes</taxon>
        <taxon>Agaricomycetidae</taxon>
        <taxon>Agaricales</taxon>
        <taxon>Marasmiineae</taxon>
        <taxon>Mycenaceae</taxon>
        <taxon>Mycena</taxon>
    </lineage>
</organism>
<evidence type="ECO:0000313" key="1">
    <source>
        <dbReference type="EMBL" id="KAJ7714359.1"/>
    </source>
</evidence>
<sequence>MIVEKTVQFANGDAPPAYEASVRPVPSASTSVHPDVKRPLGRPYLLIPPARSPPVATSWFPSSTTRQVRATVLGLVRDLVKLSPSDQSAVVISVLQSCVEACASHGISISTLLQEKSVEGHTPLYWAIIKRPRPSKAESAPDESLDLLTALLAFSTPLTPSTTSDVRLACLLMSDQELFRQLRAAPEFAPLSATDALLLDATSPPDDVAVEDLPSGADTGMGAFAVEFVLMRFQKRMNVSGAVSIEFIARGRMWRLGFHVAAYDRVGQPRISKGEWYASLSLLENSPPTWIDSRLLVAAPPESETKEELLVGARGVFSSGKARPRPTLSMRLKSHTQLRARRGGHGDEIVAPLDTEGGMCGLQYAYKTSFRLAGIKMCRDGRTLYKLAVVSRTCMPQE</sequence>
<name>A0AAD7MEV4_9AGAR</name>
<proteinExistence type="predicted"/>
<keyword evidence="2" id="KW-1185">Reference proteome</keyword>
<gene>
    <name evidence="1" type="ORF">B0H16DRAFT_1667211</name>
</gene>
<dbReference type="AlphaFoldDB" id="A0AAD7MEV4"/>
<comment type="caution">
    <text evidence="1">The sequence shown here is derived from an EMBL/GenBank/DDBJ whole genome shotgun (WGS) entry which is preliminary data.</text>
</comment>
<accession>A0AAD7MEV4</accession>
<protein>
    <submittedName>
        <fullName evidence="1">Uncharacterized protein</fullName>
    </submittedName>
</protein>
<dbReference type="EMBL" id="JARKIB010000326">
    <property type="protein sequence ID" value="KAJ7714359.1"/>
    <property type="molecule type" value="Genomic_DNA"/>
</dbReference>
<reference evidence="1" key="1">
    <citation type="submission" date="2023-03" db="EMBL/GenBank/DDBJ databases">
        <title>Massive genome expansion in bonnet fungi (Mycena s.s.) driven by repeated elements and novel gene families across ecological guilds.</title>
        <authorList>
            <consortium name="Lawrence Berkeley National Laboratory"/>
            <person name="Harder C.B."/>
            <person name="Miyauchi S."/>
            <person name="Viragh M."/>
            <person name="Kuo A."/>
            <person name="Thoen E."/>
            <person name="Andreopoulos B."/>
            <person name="Lu D."/>
            <person name="Skrede I."/>
            <person name="Drula E."/>
            <person name="Henrissat B."/>
            <person name="Morin E."/>
            <person name="Kohler A."/>
            <person name="Barry K."/>
            <person name="LaButti K."/>
            <person name="Morin E."/>
            <person name="Salamov A."/>
            <person name="Lipzen A."/>
            <person name="Mereny Z."/>
            <person name="Hegedus B."/>
            <person name="Baldrian P."/>
            <person name="Stursova M."/>
            <person name="Weitz H."/>
            <person name="Taylor A."/>
            <person name="Grigoriev I.V."/>
            <person name="Nagy L.G."/>
            <person name="Martin F."/>
            <person name="Kauserud H."/>
        </authorList>
    </citation>
    <scope>NUCLEOTIDE SEQUENCE</scope>
    <source>
        <strain evidence="1">CBHHK182m</strain>
    </source>
</reference>
<evidence type="ECO:0000313" key="2">
    <source>
        <dbReference type="Proteomes" id="UP001215598"/>
    </source>
</evidence>